<dbReference type="GO" id="GO:0016787">
    <property type="term" value="F:hydrolase activity"/>
    <property type="evidence" value="ECO:0007669"/>
    <property type="project" value="UniProtKB-KW"/>
</dbReference>
<dbReference type="InterPro" id="IPR051021">
    <property type="entry name" value="Mito_Ser/Thr_phosphatase"/>
</dbReference>
<name>A0A318TCJ9_9BRAD</name>
<gene>
    <name evidence="3" type="ORF">BJ122_12010</name>
</gene>
<dbReference type="CDD" id="cd07067">
    <property type="entry name" value="HP_PGM_like"/>
    <property type="match status" value="1"/>
</dbReference>
<dbReference type="SUPFAM" id="SSF53254">
    <property type="entry name" value="Phosphoglycerate mutase-like"/>
    <property type="match status" value="1"/>
</dbReference>
<evidence type="ECO:0000256" key="2">
    <source>
        <dbReference type="SAM" id="MobiDB-lite"/>
    </source>
</evidence>
<keyword evidence="4" id="KW-1185">Reference proteome</keyword>
<evidence type="ECO:0000313" key="4">
    <source>
        <dbReference type="Proteomes" id="UP000248148"/>
    </source>
</evidence>
<keyword evidence="1" id="KW-0378">Hydrolase</keyword>
<protein>
    <submittedName>
        <fullName evidence="3">Phosphohistidine phosphatase</fullName>
    </submittedName>
</protein>
<dbReference type="RefSeq" id="WP_110781865.1">
    <property type="nucleotide sequence ID" value="NZ_QJTI01000020.1"/>
</dbReference>
<evidence type="ECO:0000313" key="3">
    <source>
        <dbReference type="EMBL" id="PYF01527.1"/>
    </source>
</evidence>
<dbReference type="AlphaFoldDB" id="A0A318TCJ9"/>
<dbReference type="EMBL" id="QJTI01000020">
    <property type="protein sequence ID" value="PYF01527.1"/>
    <property type="molecule type" value="Genomic_DNA"/>
</dbReference>
<accession>A0A318TCJ9</accession>
<dbReference type="PANTHER" id="PTHR20935">
    <property type="entry name" value="PHOSPHOGLYCERATE MUTASE-RELATED"/>
    <property type="match status" value="1"/>
</dbReference>
<dbReference type="Proteomes" id="UP000248148">
    <property type="component" value="Unassembled WGS sequence"/>
</dbReference>
<feature type="region of interest" description="Disordered" evidence="2">
    <location>
        <begin position="8"/>
        <end position="29"/>
    </location>
</feature>
<proteinExistence type="predicted"/>
<dbReference type="SMART" id="SM00855">
    <property type="entry name" value="PGAM"/>
    <property type="match status" value="1"/>
</dbReference>
<feature type="compositionally biased region" description="Basic and acidic residues" evidence="2">
    <location>
        <begin position="10"/>
        <end position="29"/>
    </location>
</feature>
<dbReference type="Pfam" id="PF00300">
    <property type="entry name" value="His_Phos_1"/>
    <property type="match status" value="1"/>
</dbReference>
<evidence type="ECO:0000256" key="1">
    <source>
        <dbReference type="ARBA" id="ARBA00022801"/>
    </source>
</evidence>
<reference evidence="3 4" key="1">
    <citation type="submission" date="2018-06" db="EMBL/GenBank/DDBJ databases">
        <title>Genomic Encyclopedia of Archaeal and Bacterial Type Strains, Phase II (KMG-II): from individual species to whole genera.</title>
        <authorList>
            <person name="Goeker M."/>
        </authorList>
    </citation>
    <scope>NUCLEOTIDE SEQUENCE [LARGE SCALE GENOMIC DNA]</scope>
    <source>
        <strain evidence="3 4">JCM 11668</strain>
    </source>
</reference>
<dbReference type="Gene3D" id="3.40.50.1240">
    <property type="entry name" value="Phosphoglycerate mutase-like"/>
    <property type="match status" value="1"/>
</dbReference>
<organism evidence="3 4">
    <name type="scientific">Rhodopseudomonas faecalis</name>
    <dbReference type="NCBI Taxonomy" id="99655"/>
    <lineage>
        <taxon>Bacteria</taxon>
        <taxon>Pseudomonadati</taxon>
        <taxon>Pseudomonadota</taxon>
        <taxon>Alphaproteobacteria</taxon>
        <taxon>Hyphomicrobiales</taxon>
        <taxon>Nitrobacteraceae</taxon>
        <taxon>Rhodopseudomonas</taxon>
    </lineage>
</organism>
<dbReference type="OrthoDB" id="9810154at2"/>
<sequence length="176" mass="19106">MRRLILLRHAKTEPEAPTGKDQDRRLDDRGRNDAATIGCWLTDNDLVPDTVLVSSATRAQQTWAIVGEQIPAEAAPNVSNVPELYCAGPMTMLQLIRGMSDDAKRLLVVAHNPGLHELALALTGHHPNRSRPLPGSMPTAGLFVIDFPTDDWSQVGFGEGLLEHFTSPKLLKSAGA</sequence>
<dbReference type="InterPro" id="IPR029033">
    <property type="entry name" value="His_PPase_superfam"/>
</dbReference>
<dbReference type="PANTHER" id="PTHR20935:SF1">
    <property type="entry name" value="SLL1549 PROTEIN"/>
    <property type="match status" value="1"/>
</dbReference>
<comment type="caution">
    <text evidence="3">The sequence shown here is derived from an EMBL/GenBank/DDBJ whole genome shotgun (WGS) entry which is preliminary data.</text>
</comment>
<dbReference type="InterPro" id="IPR013078">
    <property type="entry name" value="His_Pase_superF_clade-1"/>
</dbReference>